<dbReference type="PROSITE" id="PS51352">
    <property type="entry name" value="THIOREDOXIN_2"/>
    <property type="match status" value="1"/>
</dbReference>
<feature type="chain" id="PRO_5016163279" evidence="1">
    <location>
        <begin position="25"/>
        <end position="203"/>
    </location>
</feature>
<proteinExistence type="predicted"/>
<dbReference type="Proteomes" id="UP000249557">
    <property type="component" value="Unassembled WGS sequence"/>
</dbReference>
<dbReference type="PANTHER" id="PTHR43640:SF1">
    <property type="entry name" value="THIOREDOXIN-DEPENDENT PEROXIREDOXIN"/>
    <property type="match status" value="1"/>
</dbReference>
<dbReference type="CDD" id="cd02969">
    <property type="entry name" value="PRX_like1"/>
    <property type="match status" value="1"/>
</dbReference>
<comment type="caution">
    <text evidence="3">The sequence shown here is derived from an EMBL/GenBank/DDBJ whole genome shotgun (WGS) entry which is preliminary data.</text>
</comment>
<name>A0A2W4ZZ62_9BACT</name>
<dbReference type="InterPro" id="IPR036249">
    <property type="entry name" value="Thioredoxin-like_sf"/>
</dbReference>
<dbReference type="AlphaFoldDB" id="A0A2W4ZZ62"/>
<organism evidence="3 4">
    <name type="scientific">Micavibrio aeruginosavorus</name>
    <dbReference type="NCBI Taxonomy" id="349221"/>
    <lineage>
        <taxon>Bacteria</taxon>
        <taxon>Pseudomonadati</taxon>
        <taxon>Bdellovibrionota</taxon>
        <taxon>Bdellovibrionia</taxon>
        <taxon>Bdellovibrionales</taxon>
        <taxon>Pseudobdellovibrionaceae</taxon>
        <taxon>Micavibrio</taxon>
    </lineage>
</organism>
<dbReference type="InterPro" id="IPR013740">
    <property type="entry name" value="Redoxin"/>
</dbReference>
<dbReference type="SUPFAM" id="SSF52833">
    <property type="entry name" value="Thioredoxin-like"/>
    <property type="match status" value="1"/>
</dbReference>
<gene>
    <name evidence="3" type="ORF">DI626_03705</name>
</gene>
<feature type="signal peptide" evidence="1">
    <location>
        <begin position="1"/>
        <end position="24"/>
    </location>
</feature>
<reference evidence="3 4" key="1">
    <citation type="submission" date="2017-08" db="EMBL/GenBank/DDBJ databases">
        <title>Infants hospitalized years apart are colonized by the same room-sourced microbial strains.</title>
        <authorList>
            <person name="Brooks B."/>
            <person name="Olm M.R."/>
            <person name="Firek B.A."/>
            <person name="Baker R."/>
            <person name="Thomas B.C."/>
            <person name="Morowitz M.J."/>
            <person name="Banfield J.F."/>
        </authorList>
    </citation>
    <scope>NUCLEOTIDE SEQUENCE [LARGE SCALE GENOMIC DNA]</scope>
    <source>
        <strain evidence="3">S2_018_000_R2_104</strain>
    </source>
</reference>
<dbReference type="PANTHER" id="PTHR43640">
    <property type="entry name" value="OS07G0260300 PROTEIN"/>
    <property type="match status" value="1"/>
</dbReference>
<evidence type="ECO:0000256" key="1">
    <source>
        <dbReference type="SAM" id="SignalP"/>
    </source>
</evidence>
<dbReference type="Gene3D" id="3.40.30.10">
    <property type="entry name" value="Glutaredoxin"/>
    <property type="match status" value="1"/>
</dbReference>
<dbReference type="InterPro" id="IPR013766">
    <property type="entry name" value="Thioredoxin_domain"/>
</dbReference>
<protein>
    <submittedName>
        <fullName evidence="3">Thioredoxin family protein</fullName>
    </submittedName>
</protein>
<evidence type="ECO:0000313" key="3">
    <source>
        <dbReference type="EMBL" id="PZO87563.1"/>
    </source>
</evidence>
<evidence type="ECO:0000313" key="4">
    <source>
        <dbReference type="Proteomes" id="UP000249557"/>
    </source>
</evidence>
<evidence type="ECO:0000259" key="2">
    <source>
        <dbReference type="PROSITE" id="PS51352"/>
    </source>
</evidence>
<dbReference type="Pfam" id="PF08534">
    <property type="entry name" value="Redoxin"/>
    <property type="match status" value="1"/>
</dbReference>
<dbReference type="EMBL" id="QFNK01000052">
    <property type="protein sequence ID" value="PZO87563.1"/>
    <property type="molecule type" value="Genomic_DNA"/>
</dbReference>
<accession>A0A2W4ZZ62</accession>
<dbReference type="InterPro" id="IPR047262">
    <property type="entry name" value="PRX-like1"/>
</dbReference>
<sequence length="203" mass="21791">MIKTVFLAAMMAIVSVASPLTANAAVTVGKPAPDFTGTDTNGKEHKLSDFKGKTVVLEWTNPGCPFVVKHYDSGNMQKLQEEYTGKDVVWLTINSGAEGKQGHLTNEEANKYIADHKAKQTAMILDGKGTIGKLYDAKTTPHMFVIDKDGVLVYDGAIDDNDSANKEDAATANNYVKAALDSIAAGKPVEKSKTKPYGCSVKY</sequence>
<keyword evidence="1" id="KW-0732">Signal</keyword>
<dbReference type="GO" id="GO:0016491">
    <property type="term" value="F:oxidoreductase activity"/>
    <property type="evidence" value="ECO:0007669"/>
    <property type="project" value="InterPro"/>
</dbReference>
<feature type="domain" description="Thioredoxin" evidence="2">
    <location>
        <begin position="26"/>
        <end position="181"/>
    </location>
</feature>